<name>A0A835UA79_VANPL</name>
<feature type="compositionally biased region" description="Basic residues" evidence="1">
    <location>
        <begin position="275"/>
        <end position="285"/>
    </location>
</feature>
<dbReference type="PANTHER" id="PTHR46213">
    <property type="entry name" value="TRANSCRIPTIONAL ACTIVATOR DEMETER"/>
    <property type="match status" value="1"/>
</dbReference>
<dbReference type="GO" id="GO:0019104">
    <property type="term" value="F:DNA N-glycosylase activity"/>
    <property type="evidence" value="ECO:0007669"/>
    <property type="project" value="InterPro"/>
</dbReference>
<evidence type="ECO:0000313" key="3">
    <source>
        <dbReference type="Proteomes" id="UP000636800"/>
    </source>
</evidence>
<keyword evidence="3" id="KW-1185">Reference proteome</keyword>
<dbReference type="AlphaFoldDB" id="A0A835UA79"/>
<dbReference type="GO" id="GO:0035514">
    <property type="term" value="F:DNA demethylase activity"/>
    <property type="evidence" value="ECO:0007669"/>
    <property type="project" value="InterPro"/>
</dbReference>
<proteinExistence type="predicted"/>
<dbReference type="EMBL" id="JADCNL010000039">
    <property type="protein sequence ID" value="KAG0451916.1"/>
    <property type="molecule type" value="Genomic_DNA"/>
</dbReference>
<sequence length="658" mass="72851">MELNEGFQLKKQKNVEIQEPWTPTTPEKTTTTIIQKNKSPCELACQYGSSGLGSLPGLLASSGQATSGSIVMLHTPATTSNNSSLMGPLSPQVFGNKNGAYSVSGLNKVLMRIGNGLEMPTKSNILVFNAKSFLIASPSNSSYSSNQPDRLPVTSLPNLNSVPKCPVGVSMAVITPAPSTPAIIENCSLNMKDNQIPLELAKKVIVFGSKFVEVENSSTKRENDGIDWNETPTKKPRRKKHRPKVIIDGKPSRILRDGTPLPETPEQGNLEERRSYKRTYVRKKKDAPASSSLNALVKNDVNRTSARRCLKFDSAEKCTLNECSTEMTMFEVAEARARVLCNDRTAASSSMKETVHSCELYEKVMENSVVPIVTDLSTAYQSENECHKMFSAPIMSTEVNKSFGTSEKQMTSLKFSRKKLKELAREKACTDSVGFNVVSFSEAAQNSLNSSSISNPKHKGTIRDQHVTGKHQNSAETSFKRSYNLQGCLQKTHNATKLDSILPVKRKRTKLKKMSHSEATSEFSPKCGRIAKGWKLLRLSDTVLKFTFTDAQSFMTKDTMLASEKMLSFKYKPELHGNHAIGSNSLAYSTKPSMQNNMGFLQPSTPKTLPNFSKYLENRDVNEAHLMVSNISDGHEKAKKRDRKSKIRSIHARSLLQE</sequence>
<feature type="region of interest" description="Disordered" evidence="1">
    <location>
        <begin position="448"/>
        <end position="476"/>
    </location>
</feature>
<evidence type="ECO:0000313" key="2">
    <source>
        <dbReference type="EMBL" id="KAG0451916.1"/>
    </source>
</evidence>
<dbReference type="OrthoDB" id="737852at2759"/>
<dbReference type="InterPro" id="IPR044811">
    <property type="entry name" value="DME/ROS1"/>
</dbReference>
<dbReference type="GO" id="GO:0141166">
    <property type="term" value="P:chromosomal 5-methylcytosine DNA demethylation pathway"/>
    <property type="evidence" value="ECO:0007669"/>
    <property type="project" value="InterPro"/>
</dbReference>
<accession>A0A835UA79</accession>
<dbReference type="PANTHER" id="PTHR46213:SF13">
    <property type="entry name" value="DEMETER-LIKE PROTEIN 2-RELATED"/>
    <property type="match status" value="1"/>
</dbReference>
<protein>
    <submittedName>
        <fullName evidence="2">Uncharacterized protein</fullName>
    </submittedName>
</protein>
<feature type="compositionally biased region" description="Basic residues" evidence="1">
    <location>
        <begin position="234"/>
        <end position="244"/>
    </location>
</feature>
<gene>
    <name evidence="2" type="ORF">HPP92_026211</name>
</gene>
<reference evidence="2 3" key="1">
    <citation type="journal article" date="2020" name="Nat. Food">
        <title>A phased Vanilla planifolia genome enables genetic improvement of flavour and production.</title>
        <authorList>
            <person name="Hasing T."/>
            <person name="Tang H."/>
            <person name="Brym M."/>
            <person name="Khazi F."/>
            <person name="Huang T."/>
            <person name="Chambers A.H."/>
        </authorList>
    </citation>
    <scope>NUCLEOTIDE SEQUENCE [LARGE SCALE GENOMIC DNA]</scope>
    <source>
        <tissue evidence="2">Leaf</tissue>
    </source>
</reference>
<comment type="caution">
    <text evidence="2">The sequence shown here is derived from an EMBL/GenBank/DDBJ whole genome shotgun (WGS) entry which is preliminary data.</text>
</comment>
<dbReference type="Proteomes" id="UP000636800">
    <property type="component" value="Unassembled WGS sequence"/>
</dbReference>
<organism evidence="2 3">
    <name type="scientific">Vanilla planifolia</name>
    <name type="common">Vanilla</name>
    <dbReference type="NCBI Taxonomy" id="51239"/>
    <lineage>
        <taxon>Eukaryota</taxon>
        <taxon>Viridiplantae</taxon>
        <taxon>Streptophyta</taxon>
        <taxon>Embryophyta</taxon>
        <taxon>Tracheophyta</taxon>
        <taxon>Spermatophyta</taxon>
        <taxon>Magnoliopsida</taxon>
        <taxon>Liliopsida</taxon>
        <taxon>Asparagales</taxon>
        <taxon>Orchidaceae</taxon>
        <taxon>Vanilloideae</taxon>
        <taxon>Vanilleae</taxon>
        <taxon>Vanilla</taxon>
    </lineage>
</organism>
<feature type="compositionally biased region" description="Basic and acidic residues" evidence="1">
    <location>
        <begin position="245"/>
        <end position="256"/>
    </location>
</feature>
<feature type="region of interest" description="Disordered" evidence="1">
    <location>
        <begin position="218"/>
        <end position="287"/>
    </location>
</feature>
<evidence type="ECO:0000256" key="1">
    <source>
        <dbReference type="SAM" id="MobiDB-lite"/>
    </source>
</evidence>